<feature type="transmembrane region" description="Helical" evidence="8">
    <location>
        <begin position="64"/>
        <end position="88"/>
    </location>
</feature>
<feature type="transmembrane region" description="Helical" evidence="8">
    <location>
        <begin position="248"/>
        <end position="271"/>
    </location>
</feature>
<dbReference type="PANTHER" id="PTHR42929">
    <property type="entry name" value="INNER MEMBRANE ABC TRANSPORTER PERMEASE PROTEIN YDCU-RELATED-RELATED"/>
    <property type="match status" value="1"/>
</dbReference>
<keyword evidence="11" id="KW-1185">Reference proteome</keyword>
<dbReference type="RefSeq" id="WP_207417052.1">
    <property type="nucleotide sequence ID" value="NZ_CP061177.1"/>
</dbReference>
<organism evidence="10 11">
    <name type="scientific">Roseomonas haemaphysalidis</name>
    <dbReference type="NCBI Taxonomy" id="2768162"/>
    <lineage>
        <taxon>Bacteria</taxon>
        <taxon>Pseudomonadati</taxon>
        <taxon>Pseudomonadota</taxon>
        <taxon>Alphaproteobacteria</taxon>
        <taxon>Acetobacterales</taxon>
        <taxon>Roseomonadaceae</taxon>
        <taxon>Roseomonas</taxon>
    </lineage>
</organism>
<evidence type="ECO:0000256" key="6">
    <source>
        <dbReference type="ARBA" id="ARBA00022989"/>
    </source>
</evidence>
<dbReference type="InterPro" id="IPR035906">
    <property type="entry name" value="MetI-like_sf"/>
</dbReference>
<keyword evidence="6 8" id="KW-1133">Transmembrane helix</keyword>
<feature type="transmembrane region" description="Helical" evidence="8">
    <location>
        <begin position="195"/>
        <end position="228"/>
    </location>
</feature>
<protein>
    <submittedName>
        <fullName evidence="10">ABC transporter permease</fullName>
    </submittedName>
</protein>
<dbReference type="Gene3D" id="1.10.3720.10">
    <property type="entry name" value="MetI-like"/>
    <property type="match status" value="1"/>
</dbReference>
<comment type="similarity">
    <text evidence="2">Belongs to the binding-protein-dependent transport system permease family. CysTW subfamily.</text>
</comment>
<evidence type="ECO:0000313" key="10">
    <source>
        <dbReference type="EMBL" id="MBO1079470.1"/>
    </source>
</evidence>
<dbReference type="CDD" id="cd06261">
    <property type="entry name" value="TM_PBP2"/>
    <property type="match status" value="1"/>
</dbReference>
<evidence type="ECO:0000256" key="4">
    <source>
        <dbReference type="ARBA" id="ARBA00022475"/>
    </source>
</evidence>
<keyword evidence="4" id="KW-1003">Cell membrane</keyword>
<sequence>MAAASRRGQLPLSLSLLLIAPLLLLLAWAFFLPIGKLLLTSVTEPALSLDNYRRLWVEPLYRQVIVRTLWIALVCTVSALLLGYPIAALMARPGHRGAKIALVCVMIPLWTSALIRSYAWIMLMQRKGVINSLLLAWDPEAKPWTMLYTNGAVLMAMTHVLLPFMVLPIASALGSISPDLPRAALNLGAGRVRTFFSVTLPLSLPGVFAGCLLVFVMSLGFYVTPALVGGPQTLMIATLIAEQATTLLNWPFAGAISCVLLVMSLGLTVAFKRLLRLDRVVAHD</sequence>
<comment type="caution">
    <text evidence="10">The sequence shown here is derived from an EMBL/GenBank/DDBJ whole genome shotgun (WGS) entry which is preliminary data.</text>
</comment>
<gene>
    <name evidence="10" type="ORF">IAI61_10530</name>
</gene>
<feature type="domain" description="ABC transmembrane type-1" evidence="9">
    <location>
        <begin position="65"/>
        <end position="271"/>
    </location>
</feature>
<evidence type="ECO:0000256" key="3">
    <source>
        <dbReference type="ARBA" id="ARBA00022448"/>
    </source>
</evidence>
<name>A0ABS3KPU7_9PROT</name>
<feature type="transmembrane region" description="Helical" evidence="8">
    <location>
        <begin position="100"/>
        <end position="121"/>
    </location>
</feature>
<evidence type="ECO:0000256" key="7">
    <source>
        <dbReference type="ARBA" id="ARBA00023136"/>
    </source>
</evidence>
<evidence type="ECO:0000256" key="2">
    <source>
        <dbReference type="ARBA" id="ARBA00007069"/>
    </source>
</evidence>
<accession>A0ABS3KPU7</accession>
<evidence type="ECO:0000313" key="11">
    <source>
        <dbReference type="Proteomes" id="UP001518989"/>
    </source>
</evidence>
<evidence type="ECO:0000256" key="1">
    <source>
        <dbReference type="ARBA" id="ARBA00004651"/>
    </source>
</evidence>
<dbReference type="EMBL" id="JACTNG010000004">
    <property type="protein sequence ID" value="MBO1079470.1"/>
    <property type="molecule type" value="Genomic_DNA"/>
</dbReference>
<evidence type="ECO:0000256" key="8">
    <source>
        <dbReference type="RuleBase" id="RU363032"/>
    </source>
</evidence>
<keyword evidence="7 8" id="KW-0472">Membrane</keyword>
<reference evidence="10 11" key="1">
    <citation type="submission" date="2020-09" db="EMBL/GenBank/DDBJ databases">
        <title>Roseomonas.</title>
        <authorList>
            <person name="Zhu W."/>
        </authorList>
    </citation>
    <scope>NUCLEOTIDE SEQUENCE [LARGE SCALE GENOMIC DNA]</scope>
    <source>
        <strain evidence="10 11">573</strain>
    </source>
</reference>
<keyword evidence="3 8" id="KW-0813">Transport</keyword>
<evidence type="ECO:0000259" key="9">
    <source>
        <dbReference type="PROSITE" id="PS50928"/>
    </source>
</evidence>
<comment type="subcellular location">
    <subcellularLocation>
        <location evidence="1 8">Cell membrane</location>
        <topology evidence="1 8">Multi-pass membrane protein</topology>
    </subcellularLocation>
</comment>
<dbReference type="PROSITE" id="PS50928">
    <property type="entry name" value="ABC_TM1"/>
    <property type="match status" value="1"/>
</dbReference>
<feature type="transmembrane region" description="Helical" evidence="8">
    <location>
        <begin position="152"/>
        <end position="174"/>
    </location>
</feature>
<dbReference type="Pfam" id="PF00528">
    <property type="entry name" value="BPD_transp_1"/>
    <property type="match status" value="1"/>
</dbReference>
<dbReference type="PANTHER" id="PTHR42929:SF5">
    <property type="entry name" value="ABC TRANSPORTER PERMEASE PROTEIN"/>
    <property type="match status" value="1"/>
</dbReference>
<proteinExistence type="inferred from homology"/>
<keyword evidence="5 8" id="KW-0812">Transmembrane</keyword>
<dbReference type="SUPFAM" id="SSF161098">
    <property type="entry name" value="MetI-like"/>
    <property type="match status" value="1"/>
</dbReference>
<evidence type="ECO:0000256" key="5">
    <source>
        <dbReference type="ARBA" id="ARBA00022692"/>
    </source>
</evidence>
<dbReference type="InterPro" id="IPR000515">
    <property type="entry name" value="MetI-like"/>
</dbReference>
<dbReference type="Proteomes" id="UP001518989">
    <property type="component" value="Unassembled WGS sequence"/>
</dbReference>